<dbReference type="Proteomes" id="UP000828390">
    <property type="component" value="Unassembled WGS sequence"/>
</dbReference>
<proteinExistence type="predicted"/>
<protein>
    <submittedName>
        <fullName evidence="1">Uncharacterized protein</fullName>
    </submittedName>
</protein>
<evidence type="ECO:0000313" key="2">
    <source>
        <dbReference type="Proteomes" id="UP000828390"/>
    </source>
</evidence>
<evidence type="ECO:0000313" key="1">
    <source>
        <dbReference type="EMBL" id="KAH3692077.1"/>
    </source>
</evidence>
<organism evidence="1 2">
    <name type="scientific">Dreissena polymorpha</name>
    <name type="common">Zebra mussel</name>
    <name type="synonym">Mytilus polymorpha</name>
    <dbReference type="NCBI Taxonomy" id="45954"/>
    <lineage>
        <taxon>Eukaryota</taxon>
        <taxon>Metazoa</taxon>
        <taxon>Spiralia</taxon>
        <taxon>Lophotrochozoa</taxon>
        <taxon>Mollusca</taxon>
        <taxon>Bivalvia</taxon>
        <taxon>Autobranchia</taxon>
        <taxon>Heteroconchia</taxon>
        <taxon>Euheterodonta</taxon>
        <taxon>Imparidentia</taxon>
        <taxon>Neoheterodontei</taxon>
        <taxon>Myida</taxon>
        <taxon>Dreissenoidea</taxon>
        <taxon>Dreissenidae</taxon>
        <taxon>Dreissena</taxon>
    </lineage>
</organism>
<keyword evidence="2" id="KW-1185">Reference proteome</keyword>
<sequence length="51" mass="5609">MRTVCNLAVADIAFCVSAPHVNENWSLGRGVCRLLVYFMLGRCSRSTSTAM</sequence>
<dbReference type="AlphaFoldDB" id="A0A9D3Y1S1"/>
<dbReference type="EMBL" id="JAIWYP010000026">
    <property type="protein sequence ID" value="KAH3692077.1"/>
    <property type="molecule type" value="Genomic_DNA"/>
</dbReference>
<accession>A0A9D3Y1S1</accession>
<reference evidence="1" key="1">
    <citation type="journal article" date="2019" name="bioRxiv">
        <title>The Genome of the Zebra Mussel, Dreissena polymorpha: A Resource for Invasive Species Research.</title>
        <authorList>
            <person name="McCartney M.A."/>
            <person name="Auch B."/>
            <person name="Kono T."/>
            <person name="Mallez S."/>
            <person name="Zhang Y."/>
            <person name="Obille A."/>
            <person name="Becker A."/>
            <person name="Abrahante J.E."/>
            <person name="Garbe J."/>
            <person name="Badalamenti J.P."/>
            <person name="Herman A."/>
            <person name="Mangelson H."/>
            <person name="Liachko I."/>
            <person name="Sullivan S."/>
            <person name="Sone E.D."/>
            <person name="Koren S."/>
            <person name="Silverstein K.A.T."/>
            <person name="Beckman K.B."/>
            <person name="Gohl D.M."/>
        </authorList>
    </citation>
    <scope>NUCLEOTIDE SEQUENCE</scope>
    <source>
        <strain evidence="1">Duluth1</strain>
        <tissue evidence="1">Whole animal</tissue>
    </source>
</reference>
<gene>
    <name evidence="1" type="ORF">DPMN_194955</name>
</gene>
<name>A0A9D3Y1S1_DREPO</name>
<comment type="caution">
    <text evidence="1">The sequence shown here is derived from an EMBL/GenBank/DDBJ whole genome shotgun (WGS) entry which is preliminary data.</text>
</comment>
<reference evidence="1" key="2">
    <citation type="submission" date="2020-11" db="EMBL/GenBank/DDBJ databases">
        <authorList>
            <person name="McCartney M.A."/>
            <person name="Auch B."/>
            <person name="Kono T."/>
            <person name="Mallez S."/>
            <person name="Becker A."/>
            <person name="Gohl D.M."/>
            <person name="Silverstein K.A.T."/>
            <person name="Koren S."/>
            <person name="Bechman K.B."/>
            <person name="Herman A."/>
            <person name="Abrahante J.E."/>
            <person name="Garbe J."/>
        </authorList>
    </citation>
    <scope>NUCLEOTIDE SEQUENCE</scope>
    <source>
        <strain evidence="1">Duluth1</strain>
        <tissue evidence="1">Whole animal</tissue>
    </source>
</reference>